<organism evidence="2 3">
    <name type="scientific">Stephania cephalantha</name>
    <dbReference type="NCBI Taxonomy" id="152367"/>
    <lineage>
        <taxon>Eukaryota</taxon>
        <taxon>Viridiplantae</taxon>
        <taxon>Streptophyta</taxon>
        <taxon>Embryophyta</taxon>
        <taxon>Tracheophyta</taxon>
        <taxon>Spermatophyta</taxon>
        <taxon>Magnoliopsida</taxon>
        <taxon>Ranunculales</taxon>
        <taxon>Menispermaceae</taxon>
        <taxon>Menispermoideae</taxon>
        <taxon>Cissampelideae</taxon>
        <taxon>Stephania</taxon>
    </lineage>
</organism>
<sequence length="80" mass="8541">MVATTIADNELLERNRRALDAALRWMDSPPELCTLVSARKMASDVVNFLSGRSFDPTTTTTTTTTTTGTTAAATDTSTPT</sequence>
<comment type="caution">
    <text evidence="2">The sequence shown here is derived from an EMBL/GenBank/DDBJ whole genome shotgun (WGS) entry which is preliminary data.</text>
</comment>
<evidence type="ECO:0000256" key="1">
    <source>
        <dbReference type="SAM" id="MobiDB-lite"/>
    </source>
</evidence>
<gene>
    <name evidence="2" type="ORF">Scep_024155</name>
</gene>
<dbReference type="EMBL" id="JBBNAG010000010">
    <property type="protein sequence ID" value="KAK9100725.1"/>
    <property type="molecule type" value="Genomic_DNA"/>
</dbReference>
<dbReference type="AlphaFoldDB" id="A0AAP0HY66"/>
<protein>
    <submittedName>
        <fullName evidence="2">Uncharacterized protein</fullName>
    </submittedName>
</protein>
<evidence type="ECO:0000313" key="2">
    <source>
        <dbReference type="EMBL" id="KAK9100725.1"/>
    </source>
</evidence>
<feature type="region of interest" description="Disordered" evidence="1">
    <location>
        <begin position="52"/>
        <end position="80"/>
    </location>
</feature>
<dbReference type="Proteomes" id="UP001419268">
    <property type="component" value="Unassembled WGS sequence"/>
</dbReference>
<proteinExistence type="predicted"/>
<accession>A0AAP0HY66</accession>
<evidence type="ECO:0000313" key="3">
    <source>
        <dbReference type="Proteomes" id="UP001419268"/>
    </source>
</evidence>
<feature type="compositionally biased region" description="Low complexity" evidence="1">
    <location>
        <begin position="57"/>
        <end position="80"/>
    </location>
</feature>
<keyword evidence="3" id="KW-1185">Reference proteome</keyword>
<name>A0AAP0HY66_9MAGN</name>
<reference evidence="2 3" key="1">
    <citation type="submission" date="2024-01" db="EMBL/GenBank/DDBJ databases">
        <title>Genome assemblies of Stephania.</title>
        <authorList>
            <person name="Yang L."/>
        </authorList>
    </citation>
    <scope>NUCLEOTIDE SEQUENCE [LARGE SCALE GENOMIC DNA]</scope>
    <source>
        <strain evidence="2">JXDWG</strain>
        <tissue evidence="2">Leaf</tissue>
    </source>
</reference>